<dbReference type="RefSeq" id="WP_069115157.1">
    <property type="nucleotide sequence ID" value="NZ_MBFJ01000052.1"/>
</dbReference>
<dbReference type="InterPro" id="IPR006059">
    <property type="entry name" value="SBP"/>
</dbReference>
<name>A0A1H5L789_9ACTN</name>
<dbReference type="EMBL" id="FNUC01000003">
    <property type="protein sequence ID" value="SEE72058.1"/>
    <property type="molecule type" value="Genomic_DNA"/>
</dbReference>
<dbReference type="Gene3D" id="3.40.190.10">
    <property type="entry name" value="Periplasmic binding protein-like II"/>
    <property type="match status" value="1"/>
</dbReference>
<dbReference type="AlphaFoldDB" id="A0A1H5L789"/>
<keyword evidence="2" id="KW-1185">Reference proteome</keyword>
<reference evidence="2" key="1">
    <citation type="submission" date="2016-10" db="EMBL/GenBank/DDBJ databases">
        <authorList>
            <person name="Varghese N."/>
            <person name="Submissions S."/>
        </authorList>
    </citation>
    <scope>NUCLEOTIDE SEQUENCE [LARGE SCALE GENOMIC DNA]</scope>
    <source>
        <strain evidence="2">DSM 45237</strain>
    </source>
</reference>
<gene>
    <name evidence="1" type="ORF">SAMN04488561_2412</name>
</gene>
<accession>A0A1H5L789</accession>
<dbReference type="PANTHER" id="PTHR43649">
    <property type="entry name" value="ARABINOSE-BINDING PROTEIN-RELATED"/>
    <property type="match status" value="1"/>
</dbReference>
<keyword evidence="1" id="KW-0762">Sugar transport</keyword>
<proteinExistence type="predicted"/>
<dbReference type="PANTHER" id="PTHR43649:SF12">
    <property type="entry name" value="DIACETYLCHITOBIOSE BINDING PROTEIN DASA"/>
    <property type="match status" value="1"/>
</dbReference>
<dbReference type="Proteomes" id="UP000181980">
    <property type="component" value="Unassembled WGS sequence"/>
</dbReference>
<keyword evidence="1" id="KW-0813">Transport</keyword>
<sequence>MFAQQISRRALIGGAAAVGAAFLAGCGKDEQGPSRGSSGEGVLNVWGALTLDRGVGALLDAFKKEHPGIQVNYTQFTNNSDGNLKLDTSLQGGAPVDVFFSYGPQAVSRRTAAGYAMDLTDLAAGDDVAKQFTGTDPQLTALFDGRLFAIPTVYNPYMVYLNQDLLDAAGITVPEDWTVQEFHDIAKELCGGAYAEFATYKTLAVATMGLGGDAQVSADGTSSNFGHELWRRQYELELEMERDGTLFPITRVLAEKVDLYAQSYFLSGDHAFYLDNPATLRFVKDQENYPHDFRTTFRPMPYLERGQQQWNQGGYEDSVQISAKTKYPEAAWTFVQYWLGAGAEQLLTAGKISPAVVPAPDAGADALLPGLLGDERDDLFDVEAFTRVAFAEDMKLSVTTHTAGLSEIGTIRKSLDEQLRLGEIDVDELLTQLEEQADAAIAKDLETNA</sequence>
<dbReference type="Pfam" id="PF01547">
    <property type="entry name" value="SBP_bac_1"/>
    <property type="match status" value="1"/>
</dbReference>
<organism evidence="1 2">
    <name type="scientific">Jiangella alba</name>
    <dbReference type="NCBI Taxonomy" id="561176"/>
    <lineage>
        <taxon>Bacteria</taxon>
        <taxon>Bacillati</taxon>
        <taxon>Actinomycetota</taxon>
        <taxon>Actinomycetes</taxon>
        <taxon>Jiangellales</taxon>
        <taxon>Jiangellaceae</taxon>
        <taxon>Jiangella</taxon>
    </lineage>
</organism>
<dbReference type="STRING" id="561176.SAMN04488561_2412"/>
<evidence type="ECO:0000313" key="1">
    <source>
        <dbReference type="EMBL" id="SEE72058.1"/>
    </source>
</evidence>
<protein>
    <submittedName>
        <fullName evidence="1">Multiple sugar transport system substrate-binding protein</fullName>
    </submittedName>
</protein>
<evidence type="ECO:0000313" key="2">
    <source>
        <dbReference type="Proteomes" id="UP000181980"/>
    </source>
</evidence>
<dbReference type="SUPFAM" id="SSF53850">
    <property type="entry name" value="Periplasmic binding protein-like II"/>
    <property type="match status" value="1"/>
</dbReference>
<dbReference type="InterPro" id="IPR050490">
    <property type="entry name" value="Bact_solute-bd_prot1"/>
</dbReference>